<feature type="region of interest" description="Disordered" evidence="1">
    <location>
        <begin position="140"/>
        <end position="176"/>
    </location>
</feature>
<evidence type="ECO:0000313" key="2">
    <source>
        <dbReference type="EMBL" id="KPM09173.1"/>
    </source>
</evidence>
<protein>
    <submittedName>
        <fullName evidence="2">Uncharacterized protein</fullName>
    </submittedName>
</protein>
<feature type="region of interest" description="Disordered" evidence="1">
    <location>
        <begin position="1"/>
        <end position="31"/>
    </location>
</feature>
<feature type="compositionally biased region" description="Low complexity" evidence="1">
    <location>
        <begin position="11"/>
        <end position="31"/>
    </location>
</feature>
<reference evidence="2 3" key="1">
    <citation type="journal article" date="2015" name="Parasit. Vectors">
        <title>Draft genome of the scabies mite.</title>
        <authorList>
            <person name="Rider S.D.Jr."/>
            <person name="Morgan M.S."/>
            <person name="Arlian L.G."/>
        </authorList>
    </citation>
    <scope>NUCLEOTIDE SEQUENCE [LARGE SCALE GENOMIC DNA]</scope>
    <source>
        <strain evidence="2">Arlian Lab</strain>
    </source>
</reference>
<accession>A0A132AE18</accession>
<sequence>METIVGNLQGTSSTMTTKISSTTTTTASDNSSKIHLNFDNNFITTGEKNGDSCPNESDRIDDDGDDDISDKIEINRAYSSTLTMETMVTETENETSNDQQPISRLRLPNQSIDHQNHQDQDDLNHLETNDTIDAHLNPLQHQSSSTTSMSSLSTISTSKTLEKSTESKIGTPSSTTIMMIDSDDKTLTLGMLQAAQCFGSNWIVNEFRFIKILN</sequence>
<dbReference type="Proteomes" id="UP000616769">
    <property type="component" value="Unassembled WGS sequence"/>
</dbReference>
<evidence type="ECO:0000256" key="1">
    <source>
        <dbReference type="SAM" id="MobiDB-lite"/>
    </source>
</evidence>
<name>A0A132AE18_SARSC</name>
<feature type="region of interest" description="Disordered" evidence="1">
    <location>
        <begin position="45"/>
        <end position="70"/>
    </location>
</feature>
<feature type="compositionally biased region" description="Acidic residues" evidence="1">
    <location>
        <begin position="59"/>
        <end position="68"/>
    </location>
</feature>
<feature type="compositionally biased region" description="Polar residues" evidence="1">
    <location>
        <begin position="1"/>
        <end position="10"/>
    </location>
</feature>
<comment type="caution">
    <text evidence="2">The sequence shown here is derived from an EMBL/GenBank/DDBJ whole genome shotgun (WGS) entry which is preliminary data.</text>
</comment>
<dbReference type="VEuPathDB" id="VectorBase:SSCA004941"/>
<organism evidence="2 3">
    <name type="scientific">Sarcoptes scabiei</name>
    <name type="common">Itch mite</name>
    <name type="synonym">Acarus scabiei</name>
    <dbReference type="NCBI Taxonomy" id="52283"/>
    <lineage>
        <taxon>Eukaryota</taxon>
        <taxon>Metazoa</taxon>
        <taxon>Ecdysozoa</taxon>
        <taxon>Arthropoda</taxon>
        <taxon>Chelicerata</taxon>
        <taxon>Arachnida</taxon>
        <taxon>Acari</taxon>
        <taxon>Acariformes</taxon>
        <taxon>Sarcoptiformes</taxon>
        <taxon>Astigmata</taxon>
        <taxon>Psoroptidia</taxon>
        <taxon>Sarcoptoidea</taxon>
        <taxon>Sarcoptidae</taxon>
        <taxon>Sarcoptinae</taxon>
        <taxon>Sarcoptes</taxon>
    </lineage>
</organism>
<feature type="compositionally biased region" description="Low complexity" evidence="1">
    <location>
        <begin position="143"/>
        <end position="159"/>
    </location>
</feature>
<feature type="compositionally biased region" description="Polar residues" evidence="1">
    <location>
        <begin position="45"/>
        <end position="55"/>
    </location>
</feature>
<dbReference type="AlphaFoldDB" id="A0A132AE18"/>
<gene>
    <name evidence="2" type="ORF">QR98_0077060</name>
</gene>
<proteinExistence type="predicted"/>
<evidence type="ECO:0000313" key="3">
    <source>
        <dbReference type="Proteomes" id="UP000616769"/>
    </source>
</evidence>
<dbReference type="EMBL" id="JXLN01013217">
    <property type="protein sequence ID" value="KPM09173.1"/>
    <property type="molecule type" value="Genomic_DNA"/>
</dbReference>